<evidence type="ECO:0000313" key="1">
    <source>
        <dbReference type="EMBL" id="OGC35170.1"/>
    </source>
</evidence>
<protein>
    <submittedName>
        <fullName evidence="1">Uncharacterized protein</fullName>
    </submittedName>
</protein>
<organism evidence="1 2">
    <name type="scientific">candidate division WOR-1 bacterium RIFOXYC2_FULL_41_25</name>
    <dbReference type="NCBI Taxonomy" id="1802586"/>
    <lineage>
        <taxon>Bacteria</taxon>
        <taxon>Bacillati</taxon>
        <taxon>Saganbacteria</taxon>
    </lineage>
</organism>
<gene>
    <name evidence="1" type="ORF">A2462_02115</name>
</gene>
<accession>A0A1F4TRK7</accession>
<dbReference type="AlphaFoldDB" id="A0A1F4TRK7"/>
<dbReference type="Proteomes" id="UP000177309">
    <property type="component" value="Unassembled WGS sequence"/>
</dbReference>
<proteinExistence type="predicted"/>
<dbReference type="EMBL" id="MEUI01000007">
    <property type="protein sequence ID" value="OGC35170.1"/>
    <property type="molecule type" value="Genomic_DNA"/>
</dbReference>
<name>A0A1F4TRK7_UNCSA</name>
<evidence type="ECO:0000313" key="2">
    <source>
        <dbReference type="Proteomes" id="UP000177309"/>
    </source>
</evidence>
<comment type="caution">
    <text evidence="1">The sequence shown here is derived from an EMBL/GenBank/DDBJ whole genome shotgun (WGS) entry which is preliminary data.</text>
</comment>
<sequence length="266" mass="28978">MSPLSPAEALNRFSDPAQVQLQAILQKRSAQAQAVRRTLRLTGHLMSEIYSYPKDTDPAKLIGTQNARCRDLLSYLSVALGLTIVSPKGKAVNETDGSVSVEVKGELPVIEGLADFLRKQGTFWLYSLGSPEGEKKIASGFDPGEETFKALVKDFITSWKATALWVYNNSWQLKIGLQATLGVLQQTKPGKAAAIVSRDQSHRLVFSNPGNGGLLDYLFRQAEIVVLGGPAIDVAQLAPDSLINLEVTPFDKFVWIKSVKVLVPEA</sequence>
<reference evidence="1 2" key="1">
    <citation type="journal article" date="2016" name="Nat. Commun.">
        <title>Thousands of microbial genomes shed light on interconnected biogeochemical processes in an aquifer system.</title>
        <authorList>
            <person name="Anantharaman K."/>
            <person name="Brown C.T."/>
            <person name="Hug L.A."/>
            <person name="Sharon I."/>
            <person name="Castelle C.J."/>
            <person name="Probst A.J."/>
            <person name="Thomas B.C."/>
            <person name="Singh A."/>
            <person name="Wilkins M.J."/>
            <person name="Karaoz U."/>
            <person name="Brodie E.L."/>
            <person name="Williams K.H."/>
            <person name="Hubbard S.S."/>
            <person name="Banfield J.F."/>
        </authorList>
    </citation>
    <scope>NUCLEOTIDE SEQUENCE [LARGE SCALE GENOMIC DNA]</scope>
</reference>